<comment type="caution">
    <text evidence="7">The sequence shown here is derived from an EMBL/GenBank/DDBJ whole genome shotgun (WGS) entry which is preliminary data.</text>
</comment>
<dbReference type="InterPro" id="IPR039424">
    <property type="entry name" value="SBP_5"/>
</dbReference>
<dbReference type="AlphaFoldDB" id="A0A412PFR0"/>
<keyword evidence="4 5" id="KW-0732">Signal</keyword>
<protein>
    <submittedName>
        <fullName evidence="7">Peptide ABC transporter substrate-binding protein</fullName>
    </submittedName>
</protein>
<dbReference type="InterPro" id="IPR000914">
    <property type="entry name" value="SBP_5_dom"/>
</dbReference>
<evidence type="ECO:0000256" key="4">
    <source>
        <dbReference type="ARBA" id="ARBA00022729"/>
    </source>
</evidence>
<dbReference type="RefSeq" id="WP_118764918.1">
    <property type="nucleotide sequence ID" value="NZ_CABJCF010000002.1"/>
</dbReference>
<feature type="chain" id="PRO_5038882745" evidence="5">
    <location>
        <begin position="17"/>
        <end position="660"/>
    </location>
</feature>
<evidence type="ECO:0000313" key="7">
    <source>
        <dbReference type="EMBL" id="RGT56478.1"/>
    </source>
</evidence>
<dbReference type="GO" id="GO:0005886">
    <property type="term" value="C:plasma membrane"/>
    <property type="evidence" value="ECO:0007669"/>
    <property type="project" value="UniProtKB-SubCell"/>
</dbReference>
<gene>
    <name evidence="7" type="ORF">DWX20_06715</name>
</gene>
<comment type="subcellular location">
    <subcellularLocation>
        <location evidence="1">Cell membrane</location>
        <topology evidence="1">Lipid-anchor</topology>
    </subcellularLocation>
</comment>
<proteinExistence type="inferred from homology"/>
<dbReference type="PROSITE" id="PS51257">
    <property type="entry name" value="PROKAR_LIPOPROTEIN"/>
    <property type="match status" value="1"/>
</dbReference>
<dbReference type="GO" id="GO:0015833">
    <property type="term" value="P:peptide transport"/>
    <property type="evidence" value="ECO:0007669"/>
    <property type="project" value="TreeGrafter"/>
</dbReference>
<comment type="similarity">
    <text evidence="2">Belongs to the bacterial solute-binding protein 5 family.</text>
</comment>
<name>A0A412PFR0_9FIRM</name>
<dbReference type="GO" id="GO:1904680">
    <property type="term" value="F:peptide transmembrane transporter activity"/>
    <property type="evidence" value="ECO:0007669"/>
    <property type="project" value="TreeGrafter"/>
</dbReference>
<reference evidence="7 8" key="1">
    <citation type="submission" date="2018-08" db="EMBL/GenBank/DDBJ databases">
        <title>A genome reference for cultivated species of the human gut microbiota.</title>
        <authorList>
            <person name="Zou Y."/>
            <person name="Xue W."/>
            <person name="Luo G."/>
        </authorList>
    </citation>
    <scope>NUCLEOTIDE SEQUENCE [LARGE SCALE GENOMIC DNA]</scope>
    <source>
        <strain evidence="7 8">AF18-46</strain>
    </source>
</reference>
<sequence length="660" mass="73097">MKKALLGSLAAFLALAGCNGKGGQTTASQSEDFRSVYSLDMQSLDYTVTNKAVDNENTANFVDGLLENDKYGNYVPALAESYESNDDKTEWTFKIRKGVKWVTNEGEEYAELKAQDFVTGLQHAADFKSATAYLVEGLIKNFSEYEAGEVTFNKVGVEAVDDYTLKYTLEKPASYFYSLTTYGILFPINEDFLNSKGSGCKLGSPDLNACDFGIVDPSSILYNGGYVLTNNTAKSIIEFTKNQNYWDAEHVYINKVTYTYDDGSDDHSIMNGFEAGTYTSASIRGTWSTDEFDKYMDKYKDNVYIPMTDGTTFSLAFNYNRRSFNNTNKTTDAEKENTHKAILNKNFRLALQAAFNRVTYLKQRVGDETAAKASLRNELVPTTFVQIKGEDYGKTVAKLVTEQTDVFGSSLDLSEGQDPYYNPDKAKELLAKAVSEAGLTLPVSLDLVTLSTMSFTVNQANSLKKSVEEATNGQILINVMPVDKDTYYASTYLVNSGNESDWDISTAVGWSPDYLDPRSYLNIYSPVNGDQLNAVGLNGKADTNNFQDSDKAAMEAVGLFDYQKLLEEADAITDDLDARYAAYAKADAWIVENAFAIPVNCTTVANTVTRRVPFEGPYSIAGLGGHKFKLMRIQKDIVTSKDYYAAKEAWLAERAKSANK</sequence>
<feature type="signal peptide" evidence="5">
    <location>
        <begin position="1"/>
        <end position="16"/>
    </location>
</feature>
<dbReference type="EMBL" id="QRWX01000002">
    <property type="protein sequence ID" value="RGT56478.1"/>
    <property type="molecule type" value="Genomic_DNA"/>
</dbReference>
<keyword evidence="3" id="KW-0813">Transport</keyword>
<evidence type="ECO:0000313" key="8">
    <source>
        <dbReference type="Proteomes" id="UP000284731"/>
    </source>
</evidence>
<evidence type="ECO:0000256" key="2">
    <source>
        <dbReference type="ARBA" id="ARBA00005695"/>
    </source>
</evidence>
<evidence type="ECO:0000259" key="6">
    <source>
        <dbReference type="Pfam" id="PF00496"/>
    </source>
</evidence>
<evidence type="ECO:0000256" key="1">
    <source>
        <dbReference type="ARBA" id="ARBA00004193"/>
    </source>
</evidence>
<dbReference type="Pfam" id="PF00496">
    <property type="entry name" value="SBP_bac_5"/>
    <property type="match status" value="1"/>
</dbReference>
<feature type="domain" description="Solute-binding protein family 5" evidence="6">
    <location>
        <begin position="74"/>
        <end position="525"/>
    </location>
</feature>
<evidence type="ECO:0000256" key="5">
    <source>
        <dbReference type="SAM" id="SignalP"/>
    </source>
</evidence>
<dbReference type="PROSITE" id="PS01040">
    <property type="entry name" value="SBP_BACTERIAL_5"/>
    <property type="match status" value="1"/>
</dbReference>
<dbReference type="PANTHER" id="PTHR30290">
    <property type="entry name" value="PERIPLASMIC BINDING COMPONENT OF ABC TRANSPORTER"/>
    <property type="match status" value="1"/>
</dbReference>
<dbReference type="InterPro" id="IPR023765">
    <property type="entry name" value="SBP_5_CS"/>
</dbReference>
<organism evidence="7 8">
    <name type="scientific">Solobacterium moorei</name>
    <dbReference type="NCBI Taxonomy" id="102148"/>
    <lineage>
        <taxon>Bacteria</taxon>
        <taxon>Bacillati</taxon>
        <taxon>Bacillota</taxon>
        <taxon>Erysipelotrichia</taxon>
        <taxon>Erysipelotrichales</taxon>
        <taxon>Erysipelotrichaceae</taxon>
        <taxon>Solobacterium</taxon>
    </lineage>
</organism>
<dbReference type="PANTHER" id="PTHR30290:SF10">
    <property type="entry name" value="PERIPLASMIC OLIGOPEPTIDE-BINDING PROTEIN-RELATED"/>
    <property type="match status" value="1"/>
</dbReference>
<dbReference type="CDD" id="cd08504">
    <property type="entry name" value="PBP2_OppA"/>
    <property type="match status" value="1"/>
</dbReference>
<dbReference type="SUPFAM" id="SSF53850">
    <property type="entry name" value="Periplasmic binding protein-like II"/>
    <property type="match status" value="1"/>
</dbReference>
<dbReference type="Proteomes" id="UP000284731">
    <property type="component" value="Unassembled WGS sequence"/>
</dbReference>
<accession>A0A412PFR0</accession>
<dbReference type="Gene3D" id="3.90.76.10">
    <property type="entry name" value="Dipeptide-binding Protein, Domain 1"/>
    <property type="match status" value="1"/>
</dbReference>
<dbReference type="Gene3D" id="3.10.105.10">
    <property type="entry name" value="Dipeptide-binding Protein, Domain 3"/>
    <property type="match status" value="1"/>
</dbReference>
<evidence type="ECO:0000256" key="3">
    <source>
        <dbReference type="ARBA" id="ARBA00022448"/>
    </source>
</evidence>
<dbReference type="Gene3D" id="3.40.190.10">
    <property type="entry name" value="Periplasmic binding protein-like II"/>
    <property type="match status" value="1"/>
</dbReference>